<dbReference type="EMBL" id="CP072520">
    <property type="protein sequence ID" value="QTO19082.1"/>
    <property type="molecule type" value="Genomic_DNA"/>
</dbReference>
<dbReference type="Proteomes" id="UP000027834">
    <property type="component" value="Chromosome 1"/>
</dbReference>
<name>A0A8A8D303_9BURK</name>
<dbReference type="RefSeq" id="WP_154233824.1">
    <property type="nucleotide sequence ID" value="NZ_CP013398.1"/>
</dbReference>
<reference evidence="1" key="2">
    <citation type="submission" date="2021-03" db="EMBL/GenBank/DDBJ databases">
        <title>Complete genome sequence of Burkholderia seminalis 869T2.</title>
        <authorList>
            <person name="Hung S.-H."/>
            <person name="Huang C.-T."/>
            <person name="Huang C.-C."/>
            <person name="Kuo C.-H."/>
        </authorList>
    </citation>
    <scope>NUCLEOTIDE SEQUENCE</scope>
    <source>
        <strain evidence="1">869T2</strain>
    </source>
</reference>
<dbReference type="GeneID" id="62016296"/>
<proteinExistence type="predicted"/>
<evidence type="ECO:0000313" key="2">
    <source>
        <dbReference type="Proteomes" id="UP000027834"/>
    </source>
</evidence>
<accession>A0A8A8D303</accession>
<keyword evidence="2" id="KW-1185">Reference proteome</keyword>
<dbReference type="AlphaFoldDB" id="A0A8A8D303"/>
<sequence>MLLEEPVVENMLTMLREKFESYDTTNLYPQYLELRDSIDDWKFSSGDYFSCLPYEEQRQGFSAPKLLKKRYENVDEARWLGKYSAGFRNGRHVVTVMPGQKTVRALSADLYSEDDGVIDVCSITHKGIDNPEKVASRVTGIARMKPLDESRKVYVAVGEGGAFSIYLFEYSMDEKPKTALAFSKGWTGESRWDFHYGPSGELDRITAGPATLWARA</sequence>
<protein>
    <submittedName>
        <fullName evidence="1">Uncharacterized protein</fullName>
    </submittedName>
</protein>
<reference evidence="1" key="1">
    <citation type="submission" date="2014-04" db="EMBL/GenBank/DDBJ databases">
        <authorList>
            <person name="Ho Y.-N."/>
            <person name="Huang C.-C."/>
        </authorList>
    </citation>
    <scope>NUCLEOTIDE SEQUENCE</scope>
    <source>
        <strain evidence="1">869T2</strain>
    </source>
</reference>
<evidence type="ECO:0000313" key="1">
    <source>
        <dbReference type="EMBL" id="QTO19082.1"/>
    </source>
</evidence>
<organism evidence="1 2">
    <name type="scientific">Burkholderia seminalis</name>
    <dbReference type="NCBI Taxonomy" id="488731"/>
    <lineage>
        <taxon>Bacteria</taxon>
        <taxon>Pseudomonadati</taxon>
        <taxon>Pseudomonadota</taxon>
        <taxon>Betaproteobacteria</taxon>
        <taxon>Burkholderiales</taxon>
        <taxon>Burkholderiaceae</taxon>
        <taxon>Burkholderia</taxon>
        <taxon>Burkholderia cepacia complex</taxon>
    </lineage>
</organism>
<gene>
    <name evidence="1" type="ORF">DT99_002205</name>
</gene>